<gene>
    <name evidence="14" type="ORF">MELLADRAFT_118518</name>
</gene>
<dbReference type="PANTHER" id="PTHR12825:SF0">
    <property type="entry name" value="VESICLE TRANSPORT PROTEIN SEC20"/>
    <property type="match status" value="1"/>
</dbReference>
<evidence type="ECO:0000313" key="14">
    <source>
        <dbReference type="EMBL" id="EGF98531.1"/>
    </source>
</evidence>
<reference evidence="15" key="1">
    <citation type="journal article" date="2011" name="Proc. Natl. Acad. Sci. U.S.A.">
        <title>Obligate biotrophy features unraveled by the genomic analysis of rust fungi.</title>
        <authorList>
            <person name="Duplessis S."/>
            <person name="Cuomo C.A."/>
            <person name="Lin Y.-C."/>
            <person name="Aerts A."/>
            <person name="Tisserant E."/>
            <person name="Veneault-Fourrey C."/>
            <person name="Joly D.L."/>
            <person name="Hacquard S."/>
            <person name="Amselem J."/>
            <person name="Cantarel B.L."/>
            <person name="Chiu R."/>
            <person name="Coutinho P.M."/>
            <person name="Feau N."/>
            <person name="Field M."/>
            <person name="Frey P."/>
            <person name="Gelhaye E."/>
            <person name="Goldberg J."/>
            <person name="Grabherr M.G."/>
            <person name="Kodira C.D."/>
            <person name="Kohler A."/>
            <person name="Kuees U."/>
            <person name="Lindquist E.A."/>
            <person name="Lucas S.M."/>
            <person name="Mago R."/>
            <person name="Mauceli E."/>
            <person name="Morin E."/>
            <person name="Murat C."/>
            <person name="Pangilinan J.L."/>
            <person name="Park R."/>
            <person name="Pearson M."/>
            <person name="Quesneville H."/>
            <person name="Rouhier N."/>
            <person name="Sakthikumar S."/>
            <person name="Salamov A.A."/>
            <person name="Schmutz J."/>
            <person name="Selles B."/>
            <person name="Shapiro H."/>
            <person name="Tanguay P."/>
            <person name="Tuskan G.A."/>
            <person name="Henrissat B."/>
            <person name="Van de Peer Y."/>
            <person name="Rouze P."/>
            <person name="Ellis J.G."/>
            <person name="Dodds P.N."/>
            <person name="Schein J.E."/>
            <person name="Zhong S."/>
            <person name="Hamelin R.C."/>
            <person name="Grigoriev I.V."/>
            <person name="Szabo L.J."/>
            <person name="Martin F."/>
        </authorList>
    </citation>
    <scope>NUCLEOTIDE SEQUENCE [LARGE SCALE GENOMIC DNA]</scope>
    <source>
        <strain evidence="15">98AG31 / pathotype 3-4-7</strain>
    </source>
</reference>
<evidence type="ECO:0000256" key="8">
    <source>
        <dbReference type="ARBA" id="ARBA00023136"/>
    </source>
</evidence>
<evidence type="ECO:0000256" key="9">
    <source>
        <dbReference type="ARBA" id="ARBA00037934"/>
    </source>
</evidence>
<dbReference type="Proteomes" id="UP000001072">
    <property type="component" value="Unassembled WGS sequence"/>
</dbReference>
<dbReference type="OrthoDB" id="46868at2759"/>
<dbReference type="GO" id="GO:0006890">
    <property type="term" value="P:retrograde vesicle-mediated transport, Golgi to endoplasmic reticulum"/>
    <property type="evidence" value="ECO:0007669"/>
    <property type="project" value="InterPro"/>
</dbReference>
<feature type="compositionally biased region" description="Acidic residues" evidence="11">
    <location>
        <begin position="397"/>
        <end position="407"/>
    </location>
</feature>
<dbReference type="HOGENOM" id="CLU_522821_0_0_1"/>
<protein>
    <recommendedName>
        <fullName evidence="13">Sec20 C-terminal domain-containing protein</fullName>
    </recommendedName>
</protein>
<dbReference type="STRING" id="747676.F4S9Y7"/>
<dbReference type="InterPro" id="IPR005606">
    <property type="entry name" value="Sec20"/>
</dbReference>
<evidence type="ECO:0000256" key="3">
    <source>
        <dbReference type="ARBA" id="ARBA00022692"/>
    </source>
</evidence>
<evidence type="ECO:0000256" key="6">
    <source>
        <dbReference type="ARBA" id="ARBA00022989"/>
    </source>
</evidence>
<dbReference type="InParanoid" id="F4S9Y7"/>
<evidence type="ECO:0000259" key="13">
    <source>
        <dbReference type="Pfam" id="PF03908"/>
    </source>
</evidence>
<comment type="similarity">
    <text evidence="9">Belongs to the SEC20 family.</text>
</comment>
<dbReference type="GO" id="GO:0005789">
    <property type="term" value="C:endoplasmic reticulum membrane"/>
    <property type="evidence" value="ECO:0007669"/>
    <property type="project" value="UniProtKB-SubCell"/>
</dbReference>
<feature type="region of interest" description="Disordered" evidence="11">
    <location>
        <begin position="120"/>
        <end position="142"/>
    </location>
</feature>
<evidence type="ECO:0000256" key="2">
    <source>
        <dbReference type="ARBA" id="ARBA00022448"/>
    </source>
</evidence>
<dbReference type="VEuPathDB" id="FungiDB:MELLADRAFT_118518"/>
<dbReference type="Pfam" id="PF03908">
    <property type="entry name" value="Sec20"/>
    <property type="match status" value="1"/>
</dbReference>
<dbReference type="PANTHER" id="PTHR12825">
    <property type="entry name" value="BNIP1-RELATED"/>
    <property type="match status" value="1"/>
</dbReference>
<evidence type="ECO:0000256" key="11">
    <source>
        <dbReference type="SAM" id="MobiDB-lite"/>
    </source>
</evidence>
<accession>F4S9Y7</accession>
<dbReference type="KEGG" id="mlr:MELLADRAFT_118518"/>
<evidence type="ECO:0000256" key="7">
    <source>
        <dbReference type="ARBA" id="ARBA00023054"/>
    </source>
</evidence>
<keyword evidence="4" id="KW-0256">Endoplasmic reticulum</keyword>
<proteinExistence type="inferred from homology"/>
<organism evidence="15">
    <name type="scientific">Melampsora larici-populina (strain 98AG31 / pathotype 3-4-7)</name>
    <name type="common">Poplar leaf rust fungus</name>
    <dbReference type="NCBI Taxonomy" id="747676"/>
    <lineage>
        <taxon>Eukaryota</taxon>
        <taxon>Fungi</taxon>
        <taxon>Dikarya</taxon>
        <taxon>Basidiomycota</taxon>
        <taxon>Pucciniomycotina</taxon>
        <taxon>Pucciniomycetes</taxon>
        <taxon>Pucciniales</taxon>
        <taxon>Melampsoraceae</taxon>
        <taxon>Melampsora</taxon>
    </lineage>
</organism>
<dbReference type="GeneID" id="18926235"/>
<dbReference type="EMBL" id="GL883174">
    <property type="protein sequence ID" value="EGF98531.1"/>
    <property type="molecule type" value="Genomic_DNA"/>
</dbReference>
<evidence type="ECO:0000256" key="12">
    <source>
        <dbReference type="SAM" id="Phobius"/>
    </source>
</evidence>
<keyword evidence="2" id="KW-0813">Transport</keyword>
<evidence type="ECO:0000256" key="10">
    <source>
        <dbReference type="SAM" id="Coils"/>
    </source>
</evidence>
<keyword evidence="7 10" id="KW-0175">Coiled coil</keyword>
<evidence type="ECO:0000313" key="15">
    <source>
        <dbReference type="Proteomes" id="UP000001072"/>
    </source>
</evidence>
<keyword evidence="15" id="KW-1185">Reference proteome</keyword>
<sequence length="521" mass="56236">MDTPLPSDLQSLIISILASLDHIESHLIPSIVSSTTSEDFDTQASFGRDEFTYLDRKLDDAEVLGDECEDDNQCAQALDKIRELRERSARLRIKLRTTSLETKRKIASSSLINSRSELLKQSTVTKQDRSRSSNPDEALMSASTDVAESLKSTLNLMKQELDRSVLSTQMLEQQTKTLNLTSNQYITFSDLLTTSRQLITSIQRADVLDRLILGAALAFFMLVCLYILKKRILDRGLSLISTVSRIKPVLIKSTPDHLSSPDEVVNGVSDAVYDAIAGVTLTSAAALPMFTPMPASPKAQKSEHAKADIIFEPVKEANSRDSSSVDELDPKPVIPDTHLAPPSKADQQPVAHPEPKLNSHMCSAPGPDEQTASACSADFRQGETASAGSGDHNLDEGSVDFQEEEAASTDSGDSNLDGGSVDFQEEEIASTCSGDNNLDSGSAFCAMRPDEQETPTDLPDSDTEEAASTCSFDSKGDAESTCSATSIPPFEASKSSSNPNDVLAPPLTDEDDDPLGDHDEL</sequence>
<feature type="transmembrane region" description="Helical" evidence="12">
    <location>
        <begin position="211"/>
        <end position="228"/>
    </location>
</feature>
<evidence type="ECO:0000256" key="1">
    <source>
        <dbReference type="ARBA" id="ARBA00004163"/>
    </source>
</evidence>
<feature type="compositionally biased region" description="Polar residues" evidence="11">
    <location>
        <begin position="430"/>
        <end position="440"/>
    </location>
</feature>
<feature type="coiled-coil region" evidence="10">
    <location>
        <begin position="74"/>
        <end position="101"/>
    </location>
</feature>
<dbReference type="GO" id="GO:0031201">
    <property type="term" value="C:SNARE complex"/>
    <property type="evidence" value="ECO:0007669"/>
    <property type="project" value="TreeGrafter"/>
</dbReference>
<feature type="region of interest" description="Disordered" evidence="11">
    <location>
        <begin position="316"/>
        <end position="521"/>
    </location>
</feature>
<dbReference type="AlphaFoldDB" id="F4S9Y7"/>
<keyword evidence="3 12" id="KW-0812">Transmembrane</keyword>
<feature type="domain" description="Sec20 C-terminal" evidence="13">
    <location>
        <begin position="142"/>
        <end position="232"/>
    </location>
</feature>
<evidence type="ECO:0000256" key="4">
    <source>
        <dbReference type="ARBA" id="ARBA00022824"/>
    </source>
</evidence>
<comment type="subcellular location">
    <subcellularLocation>
        <location evidence="1">Endoplasmic reticulum membrane</location>
        <topology evidence="1">Single-pass type IV membrane protein</topology>
    </subcellularLocation>
</comment>
<evidence type="ECO:0000256" key="5">
    <source>
        <dbReference type="ARBA" id="ARBA00022892"/>
    </source>
</evidence>
<dbReference type="eggNOG" id="ENOG502S7WD">
    <property type="taxonomic scope" value="Eukaryota"/>
</dbReference>
<keyword evidence="5" id="KW-0931">ER-Golgi transport</keyword>
<dbReference type="GO" id="GO:0005484">
    <property type="term" value="F:SNAP receptor activity"/>
    <property type="evidence" value="ECO:0007669"/>
    <property type="project" value="InterPro"/>
</dbReference>
<dbReference type="RefSeq" id="XP_007418195.1">
    <property type="nucleotide sequence ID" value="XM_007418133.1"/>
</dbReference>
<keyword evidence="8 12" id="KW-0472">Membrane</keyword>
<dbReference type="InterPro" id="IPR056173">
    <property type="entry name" value="Sec20_C"/>
</dbReference>
<keyword evidence="6 12" id="KW-1133">Transmembrane helix</keyword>
<name>F4S9Y7_MELLP</name>